<organism evidence="2 3">
    <name type="scientific">Streptomyces olivochromogenes</name>
    <dbReference type="NCBI Taxonomy" id="1963"/>
    <lineage>
        <taxon>Bacteria</taxon>
        <taxon>Bacillati</taxon>
        <taxon>Actinomycetota</taxon>
        <taxon>Actinomycetes</taxon>
        <taxon>Kitasatosporales</taxon>
        <taxon>Streptomycetaceae</taxon>
        <taxon>Streptomyces</taxon>
    </lineage>
</organism>
<dbReference type="EMBL" id="BDQI01000037">
    <property type="protein sequence ID" value="GAX57537.1"/>
    <property type="molecule type" value="Genomic_DNA"/>
</dbReference>
<protein>
    <submittedName>
        <fullName evidence="2">Uncharacterized protein</fullName>
    </submittedName>
</protein>
<keyword evidence="1" id="KW-0812">Transmembrane</keyword>
<keyword evidence="1" id="KW-0472">Membrane</keyword>
<evidence type="ECO:0000313" key="2">
    <source>
        <dbReference type="EMBL" id="GAX57537.1"/>
    </source>
</evidence>
<evidence type="ECO:0000256" key="1">
    <source>
        <dbReference type="SAM" id="Phobius"/>
    </source>
</evidence>
<dbReference type="Proteomes" id="UP000217446">
    <property type="component" value="Unassembled WGS sequence"/>
</dbReference>
<feature type="transmembrane region" description="Helical" evidence="1">
    <location>
        <begin position="32"/>
        <end position="51"/>
    </location>
</feature>
<gene>
    <name evidence="2" type="ORF">SO3561_09107</name>
</gene>
<reference evidence="3" key="1">
    <citation type="submission" date="2017-05" db="EMBL/GenBank/DDBJ databases">
        <title>Streptomyces olivochromogenes NBRC 3561 whole genome shotgun sequence.</title>
        <authorList>
            <person name="Dohra H."/>
            <person name="Kodani S."/>
        </authorList>
    </citation>
    <scope>NUCLEOTIDE SEQUENCE [LARGE SCALE GENOMIC DNA]</scope>
    <source>
        <strain evidence="3">NBRC 3561</strain>
    </source>
</reference>
<dbReference type="AlphaFoldDB" id="A0A250VTL6"/>
<keyword evidence="1" id="KW-1133">Transmembrane helix</keyword>
<comment type="caution">
    <text evidence="2">The sequence shown here is derived from an EMBL/GenBank/DDBJ whole genome shotgun (WGS) entry which is preliminary data.</text>
</comment>
<sequence>MPVAAGADEVALMTTQNAAPQHRADHPTWWRIPLAASALGLPVLALEYSAIRAQTGMGQYGAVLYWALALFAVAWALPHRRSFRTFRILASGAALVITLLPMTLLLLLGVMLAG</sequence>
<proteinExistence type="predicted"/>
<feature type="transmembrane region" description="Helical" evidence="1">
    <location>
        <begin position="89"/>
        <end position="113"/>
    </location>
</feature>
<keyword evidence="3" id="KW-1185">Reference proteome</keyword>
<accession>A0A250VTL6</accession>
<evidence type="ECO:0000313" key="3">
    <source>
        <dbReference type="Proteomes" id="UP000217446"/>
    </source>
</evidence>
<feature type="transmembrane region" description="Helical" evidence="1">
    <location>
        <begin position="57"/>
        <end position="77"/>
    </location>
</feature>
<name>A0A250VTL6_STROL</name>